<dbReference type="EMBL" id="JXYA01000032">
    <property type="protein sequence ID" value="KJZ07730.1"/>
    <property type="molecule type" value="Genomic_DNA"/>
</dbReference>
<feature type="transmembrane region" description="Helical" evidence="3">
    <location>
        <begin position="106"/>
        <end position="125"/>
    </location>
</feature>
<dbReference type="InterPro" id="IPR036388">
    <property type="entry name" value="WH-like_DNA-bd_sf"/>
</dbReference>
<name>A0A0F4QKC8_9GAMM</name>
<evidence type="ECO:0000313" key="6">
    <source>
        <dbReference type="Proteomes" id="UP000033452"/>
    </source>
</evidence>
<dbReference type="SUPFAM" id="SSF48452">
    <property type="entry name" value="TPR-like"/>
    <property type="match status" value="2"/>
</dbReference>
<dbReference type="SMART" id="SM00862">
    <property type="entry name" value="Trans_reg_C"/>
    <property type="match status" value="1"/>
</dbReference>
<dbReference type="SUPFAM" id="SSF46894">
    <property type="entry name" value="C-terminal effector domain of the bipartite response regulators"/>
    <property type="match status" value="1"/>
</dbReference>
<evidence type="ECO:0000256" key="3">
    <source>
        <dbReference type="SAM" id="Phobius"/>
    </source>
</evidence>
<dbReference type="PANTHER" id="PTHR47691">
    <property type="entry name" value="REGULATOR-RELATED"/>
    <property type="match status" value="1"/>
</dbReference>
<feature type="domain" description="OmpR/PhoB-type" evidence="4">
    <location>
        <begin position="1"/>
        <end position="93"/>
    </location>
</feature>
<keyword evidence="3" id="KW-1133">Transmembrane helix</keyword>
<proteinExistence type="predicted"/>
<sequence>MRYLLNQVEVDLLKGTAATDEGAKAIRAKTLAVLQVLLQHADRVVTKAQLLDTVWQGVVVQEQVLVQSIRELRELLGADSIKTHPRIGYQLTVEVTPIQSVKVARYWHAAAVFGALLVAIVWLWMSGLGATKSHAVQPPTVAFLPVENAILDDVHATVPLHGLAYLSEHTQTEAALRVVGAEHVLTTLSHSPWYSNETAQVRLSRRQDVRQLQERLGAELLIETRLSGFPQDMQLQYTLHFSFGAEQGVVFGAGPEQAYQALIVKLTERFGEHEQTLDVQRNLDFSNDAFARGVQFYLSRDYQQAIAFLRLALSHSDDPLTVRRYLAASLANQGEVDAALLLLRQNIEATGHDAVTQRERMRANLMMGYLLINWPQQAEREQQLAEAETYITTAHELASSGSDQLFIAYALEELGKIKRIQGRYSEASRLLHSALRYHQRFDAIYGQTNALIELARIATEQGEDQEATRLFDQAHSVAKASNAIPNQIWIWLAQADLLRQSRQVERANQMASHARELAKDADDPVLIERVEAWFASAPIYTVN</sequence>
<dbReference type="InterPro" id="IPR011990">
    <property type="entry name" value="TPR-like_helical_dom_sf"/>
</dbReference>
<keyword evidence="3" id="KW-0812">Transmembrane</keyword>
<dbReference type="Gene3D" id="1.25.40.10">
    <property type="entry name" value="Tetratricopeptide repeat domain"/>
    <property type="match status" value="1"/>
</dbReference>
<comment type="caution">
    <text evidence="5">The sequence shown here is derived from an EMBL/GenBank/DDBJ whole genome shotgun (WGS) entry which is preliminary data.</text>
</comment>
<dbReference type="Pfam" id="PF00486">
    <property type="entry name" value="Trans_reg_C"/>
    <property type="match status" value="1"/>
</dbReference>
<dbReference type="InterPro" id="IPR016032">
    <property type="entry name" value="Sig_transdc_resp-reg_C-effctor"/>
</dbReference>
<keyword evidence="3" id="KW-0472">Membrane</keyword>
<dbReference type="RefSeq" id="WP_046005724.1">
    <property type="nucleotide sequence ID" value="NZ_JXYA01000032.1"/>
</dbReference>
<evidence type="ECO:0000259" key="4">
    <source>
        <dbReference type="PROSITE" id="PS51755"/>
    </source>
</evidence>
<dbReference type="AlphaFoldDB" id="A0A0F4QKC8"/>
<keyword evidence="1 2" id="KW-0238">DNA-binding</keyword>
<dbReference type="GO" id="GO:0006355">
    <property type="term" value="P:regulation of DNA-templated transcription"/>
    <property type="evidence" value="ECO:0007669"/>
    <property type="project" value="InterPro"/>
</dbReference>
<dbReference type="InterPro" id="IPR019734">
    <property type="entry name" value="TPR_rpt"/>
</dbReference>
<dbReference type="InterPro" id="IPR001867">
    <property type="entry name" value="OmpR/PhoB-type_DNA-bd"/>
</dbReference>
<dbReference type="PANTHER" id="PTHR47691:SF3">
    <property type="entry name" value="HTH-TYPE TRANSCRIPTIONAL REGULATOR RV0890C-RELATED"/>
    <property type="match status" value="1"/>
</dbReference>
<dbReference type="GO" id="GO:0003677">
    <property type="term" value="F:DNA binding"/>
    <property type="evidence" value="ECO:0007669"/>
    <property type="project" value="UniProtKB-UniRule"/>
</dbReference>
<keyword evidence="6" id="KW-1185">Reference proteome</keyword>
<evidence type="ECO:0000256" key="2">
    <source>
        <dbReference type="PROSITE-ProRule" id="PRU01091"/>
    </source>
</evidence>
<dbReference type="PATRIC" id="fig|43658.5.peg.3092"/>
<evidence type="ECO:0000313" key="5">
    <source>
        <dbReference type="EMBL" id="KJZ07730.1"/>
    </source>
</evidence>
<organism evidence="5 6">
    <name type="scientific">Pseudoalteromonas rubra</name>
    <dbReference type="NCBI Taxonomy" id="43658"/>
    <lineage>
        <taxon>Bacteria</taxon>
        <taxon>Pseudomonadati</taxon>
        <taxon>Pseudomonadota</taxon>
        <taxon>Gammaproteobacteria</taxon>
        <taxon>Alteromonadales</taxon>
        <taxon>Pseudoalteromonadaceae</taxon>
        <taxon>Pseudoalteromonas</taxon>
    </lineage>
</organism>
<evidence type="ECO:0000256" key="1">
    <source>
        <dbReference type="ARBA" id="ARBA00023125"/>
    </source>
</evidence>
<gene>
    <name evidence="5" type="ORF">TW77_14615</name>
</gene>
<dbReference type="SMART" id="SM00028">
    <property type="entry name" value="TPR"/>
    <property type="match status" value="4"/>
</dbReference>
<reference evidence="5 6" key="1">
    <citation type="journal article" date="2015" name="BMC Genomics">
        <title>Genome mining reveals unlocked bioactive potential of marine Gram-negative bacteria.</title>
        <authorList>
            <person name="Machado H."/>
            <person name="Sonnenschein E.C."/>
            <person name="Melchiorsen J."/>
            <person name="Gram L."/>
        </authorList>
    </citation>
    <scope>NUCLEOTIDE SEQUENCE [LARGE SCALE GENOMIC DNA]</scope>
    <source>
        <strain evidence="5 6">S2471</strain>
    </source>
</reference>
<dbReference type="Proteomes" id="UP000033452">
    <property type="component" value="Unassembled WGS sequence"/>
</dbReference>
<protein>
    <recommendedName>
        <fullName evidence="4">OmpR/PhoB-type domain-containing protein</fullName>
    </recommendedName>
</protein>
<feature type="DNA-binding region" description="OmpR/PhoB-type" evidence="2">
    <location>
        <begin position="1"/>
        <end position="93"/>
    </location>
</feature>
<dbReference type="OrthoDB" id="5696122at2"/>
<accession>A0A0F4QKC8</accession>
<dbReference type="PROSITE" id="PS51755">
    <property type="entry name" value="OMPR_PHOB"/>
    <property type="match status" value="1"/>
</dbReference>
<dbReference type="GO" id="GO:0000160">
    <property type="term" value="P:phosphorelay signal transduction system"/>
    <property type="evidence" value="ECO:0007669"/>
    <property type="project" value="InterPro"/>
</dbReference>
<dbReference type="Gene3D" id="1.10.10.10">
    <property type="entry name" value="Winged helix-like DNA-binding domain superfamily/Winged helix DNA-binding domain"/>
    <property type="match status" value="1"/>
</dbReference>